<evidence type="ECO:0000313" key="5">
    <source>
        <dbReference type="EMBL" id="VDP57667.1"/>
    </source>
</evidence>
<dbReference type="SUPFAM" id="SSF46785">
    <property type="entry name" value="Winged helix' DNA-binding domain"/>
    <property type="match status" value="1"/>
</dbReference>
<protein>
    <submittedName>
        <fullName evidence="7">Fork-head domain-containing protein</fullName>
    </submittedName>
</protein>
<dbReference type="PANTHER" id="PTHR11829:SF341">
    <property type="entry name" value="FORK-HEAD DOMAIN-CONTAINING PROTEIN"/>
    <property type="match status" value="1"/>
</dbReference>
<dbReference type="GO" id="GO:0000981">
    <property type="term" value="F:DNA-binding transcription factor activity, RNA polymerase II-specific"/>
    <property type="evidence" value="ECO:0007669"/>
    <property type="project" value="TreeGrafter"/>
</dbReference>
<dbReference type="PRINTS" id="PR00053">
    <property type="entry name" value="FORKHEAD"/>
</dbReference>
<dbReference type="PROSITE" id="PS00657">
    <property type="entry name" value="FORK_HEAD_1"/>
    <property type="match status" value="1"/>
</dbReference>
<accession>A0A3P8E0T3</accession>
<evidence type="ECO:0000313" key="6">
    <source>
        <dbReference type="Proteomes" id="UP000050761"/>
    </source>
</evidence>
<feature type="DNA-binding region" description="Fork-head" evidence="3">
    <location>
        <begin position="49"/>
        <end position="119"/>
    </location>
</feature>
<dbReference type="Proteomes" id="UP000050761">
    <property type="component" value="Unassembled WGS sequence"/>
</dbReference>
<keyword evidence="6" id="KW-1185">Reference proteome</keyword>
<dbReference type="EMBL" id="UZAH01040016">
    <property type="protein sequence ID" value="VDP57667.1"/>
    <property type="molecule type" value="Genomic_DNA"/>
</dbReference>
<reference evidence="5 6" key="1">
    <citation type="submission" date="2018-11" db="EMBL/GenBank/DDBJ databases">
        <authorList>
            <consortium name="Pathogen Informatics"/>
        </authorList>
    </citation>
    <scope>NUCLEOTIDE SEQUENCE [LARGE SCALE GENOMIC DNA]</scope>
</reference>
<proteinExistence type="predicted"/>
<evidence type="ECO:0000256" key="3">
    <source>
        <dbReference type="PROSITE-ProRule" id="PRU00089"/>
    </source>
</evidence>
<evidence type="ECO:0000313" key="7">
    <source>
        <dbReference type="WBParaSite" id="HPBE_0002645901-mRNA-1"/>
    </source>
</evidence>
<name>A0A183GUT9_HELPZ</name>
<comment type="subcellular location">
    <subcellularLocation>
        <location evidence="3">Nucleus</location>
    </subcellularLocation>
</comment>
<dbReference type="GO" id="GO:0000978">
    <property type="term" value="F:RNA polymerase II cis-regulatory region sequence-specific DNA binding"/>
    <property type="evidence" value="ECO:0007669"/>
    <property type="project" value="TreeGrafter"/>
</dbReference>
<organism evidence="6 7">
    <name type="scientific">Heligmosomoides polygyrus</name>
    <name type="common">Parasitic roundworm</name>
    <dbReference type="NCBI Taxonomy" id="6339"/>
    <lineage>
        <taxon>Eukaryota</taxon>
        <taxon>Metazoa</taxon>
        <taxon>Ecdysozoa</taxon>
        <taxon>Nematoda</taxon>
        <taxon>Chromadorea</taxon>
        <taxon>Rhabditida</taxon>
        <taxon>Rhabditina</taxon>
        <taxon>Rhabditomorpha</taxon>
        <taxon>Strongyloidea</taxon>
        <taxon>Heligmosomidae</taxon>
        <taxon>Heligmosomoides</taxon>
    </lineage>
</organism>
<evidence type="ECO:0000259" key="4">
    <source>
        <dbReference type="PROSITE" id="PS50039"/>
    </source>
</evidence>
<accession>A0A183GUT9</accession>
<feature type="domain" description="Fork-head" evidence="4">
    <location>
        <begin position="49"/>
        <end position="119"/>
    </location>
</feature>
<dbReference type="Pfam" id="PF00250">
    <property type="entry name" value="Forkhead"/>
    <property type="match status" value="1"/>
</dbReference>
<sequence length="178" mass="20970">MVELNSSLCQLNWLTSIRGEVTAPEVRNSLQTRIERQQEGMHRIFNDEKPPYSYTQLIRMAIENAPGKKCSLNGIYTYIMDNFKYYRDNRNSSWKNSVRHNLSLNKQFRRLDKKEGEKGLARIHERRSREIATAALTNHLLARNLPAFVIQEGRGEGYRACVRLQLAVHLTRCRWDRY</sequence>
<dbReference type="PROSITE" id="PS00658">
    <property type="entry name" value="FORK_HEAD_2"/>
    <property type="match status" value="1"/>
</dbReference>
<dbReference type="SMART" id="SM00339">
    <property type="entry name" value="FH"/>
    <property type="match status" value="1"/>
</dbReference>
<dbReference type="OrthoDB" id="5830876at2759"/>
<dbReference type="Gene3D" id="1.10.10.10">
    <property type="entry name" value="Winged helix-like DNA-binding domain superfamily/Winged helix DNA-binding domain"/>
    <property type="match status" value="1"/>
</dbReference>
<dbReference type="InterPro" id="IPR036388">
    <property type="entry name" value="WH-like_DNA-bd_sf"/>
</dbReference>
<reference evidence="7" key="2">
    <citation type="submission" date="2019-09" db="UniProtKB">
        <authorList>
            <consortium name="WormBaseParasite"/>
        </authorList>
    </citation>
    <scope>IDENTIFICATION</scope>
</reference>
<keyword evidence="2 3" id="KW-0539">Nucleus</keyword>
<dbReference type="InterPro" id="IPR018122">
    <property type="entry name" value="TF_fork_head_CS_1"/>
</dbReference>
<dbReference type="InterPro" id="IPR050211">
    <property type="entry name" value="FOX_domain-containing"/>
</dbReference>
<evidence type="ECO:0000256" key="2">
    <source>
        <dbReference type="ARBA" id="ARBA00023242"/>
    </source>
</evidence>
<keyword evidence="1 3" id="KW-0238">DNA-binding</keyword>
<dbReference type="GO" id="GO:0030154">
    <property type="term" value="P:cell differentiation"/>
    <property type="evidence" value="ECO:0007669"/>
    <property type="project" value="TreeGrafter"/>
</dbReference>
<dbReference type="PANTHER" id="PTHR11829">
    <property type="entry name" value="FORKHEAD BOX PROTEIN"/>
    <property type="match status" value="1"/>
</dbReference>
<dbReference type="GO" id="GO:0005634">
    <property type="term" value="C:nucleus"/>
    <property type="evidence" value="ECO:0007669"/>
    <property type="project" value="UniProtKB-SubCell"/>
</dbReference>
<dbReference type="InterPro" id="IPR036390">
    <property type="entry name" value="WH_DNA-bd_sf"/>
</dbReference>
<dbReference type="GO" id="GO:0009653">
    <property type="term" value="P:anatomical structure morphogenesis"/>
    <property type="evidence" value="ECO:0007669"/>
    <property type="project" value="TreeGrafter"/>
</dbReference>
<evidence type="ECO:0000256" key="1">
    <source>
        <dbReference type="ARBA" id="ARBA00023125"/>
    </source>
</evidence>
<dbReference type="InterPro" id="IPR001766">
    <property type="entry name" value="Fork_head_dom"/>
</dbReference>
<dbReference type="AlphaFoldDB" id="A0A183GUT9"/>
<dbReference type="InterPro" id="IPR030456">
    <property type="entry name" value="TF_fork_head_CS_2"/>
</dbReference>
<dbReference type="PROSITE" id="PS50039">
    <property type="entry name" value="FORK_HEAD_3"/>
    <property type="match status" value="1"/>
</dbReference>
<gene>
    <name evidence="5" type="ORF">HPBE_LOCUS26458</name>
</gene>
<dbReference type="WBParaSite" id="HPBE_0002645901-mRNA-1">
    <property type="protein sequence ID" value="HPBE_0002645901-mRNA-1"/>
    <property type="gene ID" value="HPBE_0002645901"/>
</dbReference>
<dbReference type="CDD" id="cd00059">
    <property type="entry name" value="FH_FOX"/>
    <property type="match status" value="1"/>
</dbReference>